<sequence>MEGLCEGGNELLGSLKVICKNKRTGKHVFVMAPRKSLTLKEKVDMIDYHRHEKCGVRKLSEVFKTGKTQAAEIVKKQDELLRDWHLNGNEQRIRQFQSGSGALINKAVIEWFSRIRSQNVPVSGPMIQAKALEFAAELGDSEFKASNGWLEKFRKSHDIKFRSIYGESSSVDMETVTNWEEKLPSLISGYSPENIFNADETGLFFRALPDKTLCFKGQSCAGGKVATERQTVLLCVSMSGEREKPLVIGKSLKPCCFKNMDVTKFGMDWKANRKAWMTREIMMEWLEQLDRKMMRQNRKVLLFLDNATSHPDIKLNNVKVMFFPTNVTSLSQPLDQGVIQNFKVKYRQLVLKHIVSRLDEDGTSLLSLTKELNVFQAICWITNAWKQVSTTTIQSCFRKAGFPAGNGEMNVESDISDEMNTTQNLINSAGYTIGVNDYVCIDLNILTECSSEDAKMILQSIQENENGDDDNHDDDNDDIGGDVEIVNNSDVPPIMSIRPGPPGWGLVRGADTPTTVKKLLVEKPQLKPRNWLKHRQRIKRRNMVFEFGTWNFRTLYKTGAIQSVLSQIKRYELPVTAIQEVRWHGNGIQDIKGYTILHSGKKEGVHEHGVAFIVNPRFKNSIIGYQTINERICVLRLRMKFYMTMINVYVPTEEKDPNEKDEFYNRLERLLDMIPSNVVKVILGDFIAQIGKEEEFRNITGRNSLHDISNDSGRRLIDIVESRNMIINSTQFQQKDIHKQTWRSPDGEITTQIDHILIDRKEPLEFKMIDSTFNQKAERPRKLKVEALKEEEVRNKYQQALSRECVNRKERFEQGIEICREELKEACRIASEEAVG</sequence>
<dbReference type="SUPFAM" id="SSF46689">
    <property type="entry name" value="Homeodomain-like"/>
    <property type="match status" value="1"/>
</dbReference>
<organism evidence="4 5">
    <name type="scientific">Periplaneta americana</name>
    <name type="common">American cockroach</name>
    <name type="synonym">Blatta americana</name>
    <dbReference type="NCBI Taxonomy" id="6978"/>
    <lineage>
        <taxon>Eukaryota</taxon>
        <taxon>Metazoa</taxon>
        <taxon>Ecdysozoa</taxon>
        <taxon>Arthropoda</taxon>
        <taxon>Hexapoda</taxon>
        <taxon>Insecta</taxon>
        <taxon>Pterygota</taxon>
        <taxon>Neoptera</taxon>
        <taxon>Polyneoptera</taxon>
        <taxon>Dictyoptera</taxon>
        <taxon>Blattodea</taxon>
        <taxon>Blattoidea</taxon>
        <taxon>Blattidae</taxon>
        <taxon>Blattinae</taxon>
        <taxon>Periplaneta</taxon>
    </lineage>
</organism>
<protein>
    <recommendedName>
        <fullName evidence="3">HTH CENPB-type domain-containing protein</fullName>
    </recommendedName>
</protein>
<evidence type="ECO:0000313" key="5">
    <source>
        <dbReference type="Proteomes" id="UP001148838"/>
    </source>
</evidence>
<comment type="subcellular location">
    <subcellularLocation>
        <location evidence="1">Nucleus</location>
    </subcellularLocation>
</comment>
<gene>
    <name evidence="4" type="ORF">ANN_09486</name>
</gene>
<dbReference type="InterPro" id="IPR004875">
    <property type="entry name" value="DDE_SF_endonuclease_dom"/>
</dbReference>
<dbReference type="InterPro" id="IPR009057">
    <property type="entry name" value="Homeodomain-like_sf"/>
</dbReference>
<dbReference type="EMBL" id="JAJSOF020000005">
    <property type="protein sequence ID" value="KAJ4447479.1"/>
    <property type="molecule type" value="Genomic_DNA"/>
</dbReference>
<dbReference type="Gene3D" id="3.60.10.10">
    <property type="entry name" value="Endonuclease/exonuclease/phosphatase"/>
    <property type="match status" value="1"/>
</dbReference>
<dbReference type="InterPro" id="IPR036691">
    <property type="entry name" value="Endo/exonu/phosph_ase_sf"/>
</dbReference>
<reference evidence="4 5" key="1">
    <citation type="journal article" date="2022" name="Allergy">
        <title>Genome assembly and annotation of Periplaneta americana reveal a comprehensive cockroach allergen profile.</title>
        <authorList>
            <person name="Wang L."/>
            <person name="Xiong Q."/>
            <person name="Saelim N."/>
            <person name="Wang L."/>
            <person name="Nong W."/>
            <person name="Wan A.T."/>
            <person name="Shi M."/>
            <person name="Liu X."/>
            <person name="Cao Q."/>
            <person name="Hui J.H.L."/>
            <person name="Sookrung N."/>
            <person name="Leung T.F."/>
            <person name="Tungtrongchitr A."/>
            <person name="Tsui S.K.W."/>
        </authorList>
    </citation>
    <scope>NUCLEOTIDE SEQUENCE [LARGE SCALE GENOMIC DNA]</scope>
    <source>
        <strain evidence="4">PWHHKU_190912</strain>
    </source>
</reference>
<proteinExistence type="predicted"/>
<evidence type="ECO:0000256" key="2">
    <source>
        <dbReference type="ARBA" id="ARBA00023125"/>
    </source>
</evidence>
<evidence type="ECO:0000256" key="1">
    <source>
        <dbReference type="ARBA" id="ARBA00004123"/>
    </source>
</evidence>
<dbReference type="PROSITE" id="PS51253">
    <property type="entry name" value="HTH_CENPB"/>
    <property type="match status" value="1"/>
</dbReference>
<dbReference type="Pfam" id="PF03184">
    <property type="entry name" value="DDE_1"/>
    <property type="match status" value="1"/>
</dbReference>
<dbReference type="InterPro" id="IPR006600">
    <property type="entry name" value="HTH_CenpB_DNA-bd_dom"/>
</dbReference>
<feature type="domain" description="HTH CENPB-type" evidence="3">
    <location>
        <begin position="92"/>
        <end position="163"/>
    </location>
</feature>
<dbReference type="PANTHER" id="PTHR19303:SF73">
    <property type="entry name" value="PROTEIN PDC2"/>
    <property type="match status" value="1"/>
</dbReference>
<name>A0ABQ8TLR7_PERAM</name>
<keyword evidence="5" id="KW-1185">Reference proteome</keyword>
<accession>A0ABQ8TLR7</accession>
<evidence type="ECO:0000259" key="3">
    <source>
        <dbReference type="PROSITE" id="PS51253"/>
    </source>
</evidence>
<dbReference type="Proteomes" id="UP001148838">
    <property type="component" value="Unassembled WGS sequence"/>
</dbReference>
<keyword evidence="2" id="KW-0238">DNA-binding</keyword>
<dbReference type="SMART" id="SM00674">
    <property type="entry name" value="CENPB"/>
    <property type="match status" value="1"/>
</dbReference>
<evidence type="ECO:0000313" key="4">
    <source>
        <dbReference type="EMBL" id="KAJ4447479.1"/>
    </source>
</evidence>
<dbReference type="Pfam" id="PF03221">
    <property type="entry name" value="HTH_Tnp_Tc5"/>
    <property type="match status" value="1"/>
</dbReference>
<dbReference type="Gene3D" id="1.10.10.60">
    <property type="entry name" value="Homeodomain-like"/>
    <property type="match status" value="1"/>
</dbReference>
<dbReference type="CDD" id="cd09076">
    <property type="entry name" value="L1-EN"/>
    <property type="match status" value="1"/>
</dbReference>
<dbReference type="PANTHER" id="PTHR19303">
    <property type="entry name" value="TRANSPOSON"/>
    <property type="match status" value="1"/>
</dbReference>
<dbReference type="SUPFAM" id="SSF56219">
    <property type="entry name" value="DNase I-like"/>
    <property type="match status" value="1"/>
</dbReference>
<dbReference type="InterPro" id="IPR050863">
    <property type="entry name" value="CenT-Element_Derived"/>
</dbReference>
<comment type="caution">
    <text evidence="4">The sequence shown here is derived from an EMBL/GenBank/DDBJ whole genome shotgun (WGS) entry which is preliminary data.</text>
</comment>